<dbReference type="AlphaFoldDB" id="A0A1Y6C0N8"/>
<keyword evidence="1" id="KW-0732">Signal</keyword>
<reference evidence="3" key="1">
    <citation type="submission" date="2017-04" db="EMBL/GenBank/DDBJ databases">
        <authorList>
            <person name="Varghese N."/>
            <person name="Submissions S."/>
        </authorList>
    </citation>
    <scope>NUCLEOTIDE SEQUENCE [LARGE SCALE GENOMIC DNA]</scope>
    <source>
        <strain evidence="3">RKEM611</strain>
    </source>
</reference>
<accession>A0A1Y6C0N8</accession>
<sequence length="171" mass="19236">MKQFMIAMLLTCVLAPFAHAGMRGNVTCTATGNSLRQLGNQEWPAQAYLNFRMEVEGQKASLSRVVGHIAVSYDDLSEGESIVESFDVYYGSFSHGFVENNPQYKPRVYLNHFQFPFNANHTTSWDGGGMWGHLVIPQNPENEFSAHYIFQAGSHMGGTVDLNCRGRLYRF</sequence>
<dbReference type="EMBL" id="FWZT01000009">
    <property type="protein sequence ID" value="SMF30331.1"/>
    <property type="molecule type" value="Genomic_DNA"/>
</dbReference>
<dbReference type="RefSeq" id="WP_132319230.1">
    <property type="nucleotide sequence ID" value="NZ_FWZT01000009.1"/>
</dbReference>
<evidence type="ECO:0000313" key="2">
    <source>
        <dbReference type="EMBL" id="SMF30331.1"/>
    </source>
</evidence>
<evidence type="ECO:0000256" key="1">
    <source>
        <dbReference type="SAM" id="SignalP"/>
    </source>
</evidence>
<dbReference type="STRING" id="1513793.SAMN06296036_109163"/>
<evidence type="ECO:0000313" key="3">
    <source>
        <dbReference type="Proteomes" id="UP000192907"/>
    </source>
</evidence>
<name>A0A1Y6C0N8_9BACT</name>
<dbReference type="OrthoDB" id="9984560at2"/>
<feature type="chain" id="PRO_5010987701" evidence="1">
    <location>
        <begin position="21"/>
        <end position="171"/>
    </location>
</feature>
<keyword evidence="3" id="KW-1185">Reference proteome</keyword>
<proteinExistence type="predicted"/>
<feature type="signal peptide" evidence="1">
    <location>
        <begin position="1"/>
        <end position="20"/>
    </location>
</feature>
<protein>
    <submittedName>
        <fullName evidence="2">Uncharacterized protein</fullName>
    </submittedName>
</protein>
<dbReference type="Proteomes" id="UP000192907">
    <property type="component" value="Unassembled WGS sequence"/>
</dbReference>
<organism evidence="2 3">
    <name type="scientific">Pseudobacteriovorax antillogorgiicola</name>
    <dbReference type="NCBI Taxonomy" id="1513793"/>
    <lineage>
        <taxon>Bacteria</taxon>
        <taxon>Pseudomonadati</taxon>
        <taxon>Bdellovibrionota</taxon>
        <taxon>Oligoflexia</taxon>
        <taxon>Oligoflexales</taxon>
        <taxon>Pseudobacteriovoracaceae</taxon>
        <taxon>Pseudobacteriovorax</taxon>
    </lineage>
</organism>
<gene>
    <name evidence="2" type="ORF">SAMN06296036_109163</name>
</gene>